<dbReference type="Gene3D" id="2.40.70.10">
    <property type="entry name" value="Acid Proteases"/>
    <property type="match status" value="2"/>
</dbReference>
<evidence type="ECO:0000256" key="1">
    <source>
        <dbReference type="SAM" id="Phobius"/>
    </source>
</evidence>
<feature type="transmembrane region" description="Helical" evidence="1">
    <location>
        <begin position="6"/>
        <end position="25"/>
    </location>
</feature>
<keyword evidence="1" id="KW-1133">Transmembrane helix</keyword>
<evidence type="ECO:0000313" key="2">
    <source>
        <dbReference type="EMBL" id="MEE3716721.1"/>
    </source>
</evidence>
<evidence type="ECO:0000313" key="3">
    <source>
        <dbReference type="Proteomes" id="UP001333818"/>
    </source>
</evidence>
<organism evidence="2 3">
    <name type="scientific">Tumidithrix elongata BACA0141</name>
    <dbReference type="NCBI Taxonomy" id="2716417"/>
    <lineage>
        <taxon>Bacteria</taxon>
        <taxon>Bacillati</taxon>
        <taxon>Cyanobacteriota</taxon>
        <taxon>Cyanophyceae</taxon>
        <taxon>Pseudanabaenales</taxon>
        <taxon>Pseudanabaenaceae</taxon>
        <taxon>Tumidithrix</taxon>
        <taxon>Tumidithrix elongata</taxon>
    </lineage>
</organism>
<dbReference type="InterPro" id="IPR034122">
    <property type="entry name" value="Retropepsin-like_bacterial"/>
</dbReference>
<keyword evidence="3" id="KW-1185">Reference proteome</keyword>
<dbReference type="InterPro" id="IPR001969">
    <property type="entry name" value="Aspartic_peptidase_AS"/>
</dbReference>
<keyword evidence="1" id="KW-0472">Membrane</keyword>
<dbReference type="Pfam" id="PF13650">
    <property type="entry name" value="Asp_protease_2"/>
    <property type="match status" value="1"/>
</dbReference>
<keyword evidence="1" id="KW-0812">Transmembrane</keyword>
<gene>
    <name evidence="2" type="ORF">V2H45_08185</name>
</gene>
<comment type="caution">
    <text evidence="2">The sequence shown here is derived from an EMBL/GenBank/DDBJ whole genome shotgun (WGS) entry which is preliminary data.</text>
</comment>
<reference evidence="2" key="1">
    <citation type="submission" date="2024-01" db="EMBL/GenBank/DDBJ databases">
        <title>Bank of Algae and Cyanobacteria of the Azores (BACA) strain genomes.</title>
        <authorList>
            <person name="Luz R."/>
            <person name="Cordeiro R."/>
            <person name="Fonseca A."/>
            <person name="Goncalves V."/>
        </authorList>
    </citation>
    <scope>NUCLEOTIDE SEQUENCE</scope>
    <source>
        <strain evidence="2">BACA0141</strain>
    </source>
</reference>
<proteinExistence type="predicted"/>
<dbReference type="CDD" id="cd05483">
    <property type="entry name" value="retropepsin_like_bacteria"/>
    <property type="match status" value="2"/>
</dbReference>
<dbReference type="GO" id="GO:0006508">
    <property type="term" value="P:proteolysis"/>
    <property type="evidence" value="ECO:0007669"/>
    <property type="project" value="UniProtKB-KW"/>
</dbReference>
<dbReference type="EC" id="3.4.23.-" evidence="2"/>
<dbReference type="RefSeq" id="WP_330483151.1">
    <property type="nucleotide sequence ID" value="NZ_JAZBJZ010000024.1"/>
</dbReference>
<sequence>MHKKTWSTLGMVAIAWIGLGYLTIITQPTTEIRRFELEVEKPPTNQTIEVSQVQTENQEKIGREVLDQIVTCMRKEVPNPNQATQESVQAASLNCFMKVVMLSPDGKVRDDAEERLNAVIKLTGVPIPQPKQTGQASVLLQKLPNSSVFTLPVSINGKPQTFLLDTGASSSIIDTKTAQDLGIKGVPFPKQILKYFVVGNDCSKSEASIHALPDLTVDRATVSGLNGMGLPKVAIPGQQSGVLGMDFLSGYDLAIDPKASRLQLLPRSSSSIPTSIPSAIPLIGKLGIMTAEAKVDRKGSFKFALDSGADVVVLSERLAQKLGINLADLPELEVTGFCGTEKAKTTKLSQLELGGYVVKDLDVAIIKNDLLDIMGVQGIIGQNFLTRFQQYWRFGDRSALGFPVNGSLVLTPIATEK</sequence>
<name>A0AAW9Q273_9CYAN</name>
<dbReference type="InterPro" id="IPR021109">
    <property type="entry name" value="Peptidase_aspartic_dom_sf"/>
</dbReference>
<accession>A0AAW9Q273</accession>
<dbReference type="GO" id="GO:0004190">
    <property type="term" value="F:aspartic-type endopeptidase activity"/>
    <property type="evidence" value="ECO:0007669"/>
    <property type="project" value="InterPro"/>
</dbReference>
<dbReference type="Proteomes" id="UP001333818">
    <property type="component" value="Unassembled WGS sequence"/>
</dbReference>
<keyword evidence="2" id="KW-0378">Hydrolase</keyword>
<dbReference type="AlphaFoldDB" id="A0AAW9Q273"/>
<dbReference type="EMBL" id="JAZBJZ010000024">
    <property type="protein sequence ID" value="MEE3716721.1"/>
    <property type="molecule type" value="Genomic_DNA"/>
</dbReference>
<dbReference type="SUPFAM" id="SSF50630">
    <property type="entry name" value="Acid proteases"/>
    <property type="match status" value="2"/>
</dbReference>
<dbReference type="PROSITE" id="PS00141">
    <property type="entry name" value="ASP_PROTEASE"/>
    <property type="match status" value="1"/>
</dbReference>
<dbReference type="Pfam" id="PF13975">
    <property type="entry name" value="gag-asp_proteas"/>
    <property type="match status" value="1"/>
</dbReference>
<protein>
    <submittedName>
        <fullName evidence="2">Retropepsin-like aspartic protease</fullName>
        <ecNumber evidence="2">3.4.23.-</ecNumber>
    </submittedName>
</protein>
<keyword evidence="2" id="KW-0645">Protease</keyword>